<evidence type="ECO:0008006" key="5">
    <source>
        <dbReference type="Google" id="ProtNLM"/>
    </source>
</evidence>
<protein>
    <recommendedName>
        <fullName evidence="5">Holin</fullName>
    </recommendedName>
</protein>
<comment type="caution">
    <text evidence="3">The sequence shown here is derived from an EMBL/GenBank/DDBJ whole genome shotgun (WGS) entry which is preliminary data.</text>
</comment>
<feature type="chain" id="PRO_5016137132" description="Holin" evidence="2">
    <location>
        <begin position="25"/>
        <end position="161"/>
    </location>
</feature>
<keyword evidence="1" id="KW-0472">Membrane</keyword>
<feature type="signal peptide" evidence="2">
    <location>
        <begin position="1"/>
        <end position="24"/>
    </location>
</feature>
<keyword evidence="2" id="KW-0732">Signal</keyword>
<keyword evidence="1" id="KW-1133">Transmembrane helix</keyword>
<sequence>MKSFFSAIALCLLSVLIMPAMAFAADTFEISIQEPIQILIGLVFSAITALAVVGIVKFSESHKDTLTKLGIDEKHREVLQDAVAMGLNFAKNIVLDKAKGISNPAVKSELVAAASNYVLNRVPDAIEHFGITEEALKEMILARFDVNTGGDNAGEAKTVSQ</sequence>
<accession>A0A2W5PV48</accession>
<dbReference type="EMBL" id="QFQB01000028">
    <property type="protein sequence ID" value="PZQ46323.1"/>
    <property type="molecule type" value="Genomic_DNA"/>
</dbReference>
<keyword evidence="1" id="KW-0812">Transmembrane</keyword>
<reference evidence="3 4" key="1">
    <citation type="submission" date="2017-08" db="EMBL/GenBank/DDBJ databases">
        <title>Infants hospitalized years apart are colonized by the same room-sourced microbial strains.</title>
        <authorList>
            <person name="Brooks B."/>
            <person name="Olm M.R."/>
            <person name="Firek B.A."/>
            <person name="Baker R."/>
            <person name="Thomas B.C."/>
            <person name="Morowitz M.J."/>
            <person name="Banfield J.F."/>
        </authorList>
    </citation>
    <scope>NUCLEOTIDE SEQUENCE [LARGE SCALE GENOMIC DNA]</scope>
    <source>
        <strain evidence="3">S2_005_002_R2_29</strain>
    </source>
</reference>
<proteinExistence type="predicted"/>
<gene>
    <name evidence="3" type="ORF">DI551_05255</name>
</gene>
<dbReference type="AlphaFoldDB" id="A0A2W5PV48"/>
<name>A0A2W5PV48_9BACT</name>
<evidence type="ECO:0000313" key="4">
    <source>
        <dbReference type="Proteomes" id="UP000249417"/>
    </source>
</evidence>
<evidence type="ECO:0000256" key="1">
    <source>
        <dbReference type="SAM" id="Phobius"/>
    </source>
</evidence>
<feature type="transmembrane region" description="Helical" evidence="1">
    <location>
        <begin position="34"/>
        <end position="56"/>
    </location>
</feature>
<dbReference type="Proteomes" id="UP000249417">
    <property type="component" value="Unassembled WGS sequence"/>
</dbReference>
<organism evidence="3 4">
    <name type="scientific">Micavibrio aeruginosavorus</name>
    <dbReference type="NCBI Taxonomy" id="349221"/>
    <lineage>
        <taxon>Bacteria</taxon>
        <taxon>Pseudomonadati</taxon>
        <taxon>Bdellovibrionota</taxon>
        <taxon>Bdellovibrionia</taxon>
        <taxon>Bdellovibrionales</taxon>
        <taxon>Pseudobdellovibrionaceae</taxon>
        <taxon>Micavibrio</taxon>
    </lineage>
</organism>
<evidence type="ECO:0000313" key="3">
    <source>
        <dbReference type="EMBL" id="PZQ46323.1"/>
    </source>
</evidence>
<evidence type="ECO:0000256" key="2">
    <source>
        <dbReference type="SAM" id="SignalP"/>
    </source>
</evidence>